<dbReference type="Proteomes" id="UP001230649">
    <property type="component" value="Unassembled WGS sequence"/>
</dbReference>
<gene>
    <name evidence="1" type="ORF">QFC20_004495</name>
</gene>
<name>A0ACC2VZ96_9TREE</name>
<comment type="caution">
    <text evidence="1">The sequence shown here is derived from an EMBL/GenBank/DDBJ whole genome shotgun (WGS) entry which is preliminary data.</text>
</comment>
<protein>
    <submittedName>
        <fullName evidence="1">Uncharacterized protein</fullName>
    </submittedName>
</protein>
<accession>A0ACC2VZ96</accession>
<keyword evidence="2" id="KW-1185">Reference proteome</keyword>
<evidence type="ECO:0000313" key="1">
    <source>
        <dbReference type="EMBL" id="KAJ9104723.1"/>
    </source>
</evidence>
<evidence type="ECO:0000313" key="2">
    <source>
        <dbReference type="Proteomes" id="UP001230649"/>
    </source>
</evidence>
<proteinExistence type="predicted"/>
<reference evidence="1" key="1">
    <citation type="submission" date="2023-04" db="EMBL/GenBank/DDBJ databases">
        <title>Draft Genome sequencing of Naganishia species isolated from polar environments using Oxford Nanopore Technology.</title>
        <authorList>
            <person name="Leo P."/>
            <person name="Venkateswaran K."/>
        </authorList>
    </citation>
    <scope>NUCLEOTIDE SEQUENCE</scope>
    <source>
        <strain evidence="1">MNA-CCFEE 5262</strain>
    </source>
</reference>
<dbReference type="EMBL" id="JASBWS010000052">
    <property type="protein sequence ID" value="KAJ9104723.1"/>
    <property type="molecule type" value="Genomic_DNA"/>
</dbReference>
<organism evidence="1 2">
    <name type="scientific">Naganishia adeliensis</name>
    <dbReference type="NCBI Taxonomy" id="92952"/>
    <lineage>
        <taxon>Eukaryota</taxon>
        <taxon>Fungi</taxon>
        <taxon>Dikarya</taxon>
        <taxon>Basidiomycota</taxon>
        <taxon>Agaricomycotina</taxon>
        <taxon>Tremellomycetes</taxon>
        <taxon>Filobasidiales</taxon>
        <taxon>Filobasidiaceae</taxon>
        <taxon>Naganishia</taxon>
    </lineage>
</organism>
<sequence length="569" mass="61029">MSNIQELILSTSSSIPYTQRVVSAKRPTFAPTATTSSSNSQANGGAGPSSITLHDLNTSAYVHSFKPSNSGLNSVGVIQSKNGEGGGLLISQEGKALLSFWAWQKDQLQTRIHLPEKLSCFSTSPDGVWAAGGSPTGHIYLWEIASGNLLASFDAHYRAITTLSFTPCSTLLLTASEDSSTSTWSVARLVDLSPDMASTIPEPYCTFSDHTLAVRVLQVGKGKGVECRIFTGALDGCIKIWGLNPPKLLSSFALPQGQIPTSIAVDPLERWFHVGTDAGEIHQVRLFRRRKEMGKRTEETDDVLLDRSAADAMEAREFAEIVVAVGGEGEGSADIRIDGEGNDRKSGKGRISLGSPITALVLSKSQSHLVTGTASGHIYIHSLPSHQHLRTITSHVGVPVTHLSTLTRPPDLVGSVSLRDAANAATSTNGIVAPGAWPVKEIKQFERMKVIKRDVRHMGDIGLVLRPYVDFSELDELDTLEEPVNASAAAYTLTTGSMSNGAASAAPAAAEKVIAMETELALVKAQLQRAKEINQEMWTGVVDRTFEQVTGKRVKDLEKTFDGDVQMAE</sequence>